<feature type="region of interest" description="Disordered" evidence="1">
    <location>
        <begin position="145"/>
        <end position="175"/>
    </location>
</feature>
<feature type="region of interest" description="Disordered" evidence="1">
    <location>
        <begin position="285"/>
        <end position="308"/>
    </location>
</feature>
<feature type="compositionally biased region" description="Acidic residues" evidence="1">
    <location>
        <begin position="153"/>
        <end position="175"/>
    </location>
</feature>
<dbReference type="InParanoid" id="A0A1B7NAE8"/>
<dbReference type="OrthoDB" id="248233at2759"/>
<reference evidence="2 3" key="1">
    <citation type="submission" date="2016-06" db="EMBL/GenBank/DDBJ databases">
        <title>Comparative genomics of the ectomycorrhizal sister species Rhizopogon vinicolor and Rhizopogon vesiculosus (Basidiomycota: Boletales) reveals a divergence of the mating type B locus.</title>
        <authorList>
            <consortium name="DOE Joint Genome Institute"/>
            <person name="Mujic A.B."/>
            <person name="Kuo A."/>
            <person name="Tritt A."/>
            <person name="Lipzen A."/>
            <person name="Chen C."/>
            <person name="Johnson J."/>
            <person name="Sharma A."/>
            <person name="Barry K."/>
            <person name="Grigoriev I.V."/>
            <person name="Spatafora J.W."/>
        </authorList>
    </citation>
    <scope>NUCLEOTIDE SEQUENCE [LARGE SCALE GENOMIC DNA]</scope>
    <source>
        <strain evidence="2 3">AM-OR11-026</strain>
    </source>
</reference>
<dbReference type="PANTHER" id="PTHR43721">
    <property type="entry name" value="ELONGATION FACTOR TU-RELATED"/>
    <property type="match status" value="1"/>
</dbReference>
<name>A0A1B7NAE8_9AGAM</name>
<dbReference type="EMBL" id="KV448170">
    <property type="protein sequence ID" value="OAX41853.1"/>
    <property type="molecule type" value="Genomic_DNA"/>
</dbReference>
<dbReference type="Proteomes" id="UP000092154">
    <property type="component" value="Unassembled WGS sequence"/>
</dbReference>
<dbReference type="InterPro" id="IPR050055">
    <property type="entry name" value="EF-Tu_GTPase"/>
</dbReference>
<feature type="compositionally biased region" description="Basic and acidic residues" evidence="1">
    <location>
        <begin position="296"/>
        <end position="306"/>
    </location>
</feature>
<organism evidence="2 3">
    <name type="scientific">Rhizopogon vinicolor AM-OR11-026</name>
    <dbReference type="NCBI Taxonomy" id="1314800"/>
    <lineage>
        <taxon>Eukaryota</taxon>
        <taxon>Fungi</taxon>
        <taxon>Dikarya</taxon>
        <taxon>Basidiomycota</taxon>
        <taxon>Agaricomycotina</taxon>
        <taxon>Agaricomycetes</taxon>
        <taxon>Agaricomycetidae</taxon>
        <taxon>Boletales</taxon>
        <taxon>Suillineae</taxon>
        <taxon>Rhizopogonaceae</taxon>
        <taxon>Rhizopogon</taxon>
    </lineage>
</organism>
<feature type="region of interest" description="Disordered" evidence="1">
    <location>
        <begin position="242"/>
        <end position="271"/>
    </location>
</feature>
<protein>
    <recommendedName>
        <fullName evidence="4">GTP-binding protein 2</fullName>
    </recommendedName>
</protein>
<feature type="region of interest" description="Disordered" evidence="1">
    <location>
        <begin position="1"/>
        <end position="28"/>
    </location>
</feature>
<feature type="compositionally biased region" description="Basic residues" evidence="1">
    <location>
        <begin position="242"/>
        <end position="270"/>
    </location>
</feature>
<evidence type="ECO:0008006" key="4">
    <source>
        <dbReference type="Google" id="ProtNLM"/>
    </source>
</evidence>
<dbReference type="STRING" id="1314800.A0A1B7NAE8"/>
<accession>A0A1B7NAE8</accession>
<proteinExistence type="predicted"/>
<keyword evidence="3" id="KW-1185">Reference proteome</keyword>
<gene>
    <name evidence="2" type="ORF">K503DRAFT_797684</name>
</gene>
<evidence type="ECO:0000313" key="2">
    <source>
        <dbReference type="EMBL" id="OAX41853.1"/>
    </source>
</evidence>
<feature type="compositionally biased region" description="Polar residues" evidence="1">
    <location>
        <begin position="17"/>
        <end position="26"/>
    </location>
</feature>
<dbReference type="GO" id="GO:0003746">
    <property type="term" value="F:translation elongation factor activity"/>
    <property type="evidence" value="ECO:0007669"/>
    <property type="project" value="TreeGrafter"/>
</dbReference>
<sequence length="447" mass="49299">MFGESDSESPRVPSPWDSLTSVSPTPTHDEILRRGIPKLVPENEEGNVEYKLHLLSPSPTRFTHLVTQLKWRLLEGGGQAYYELGVTDSGVLVGLARREMEETLGTLEEMAGEIGASVIVVKEIEVPTDVSGVVGGWGRDEGKRCRQRQLMGEDSETTTETELETELETTDADDDLPAASSHVEMFSMDEGDLSLSSESAALTVDLEIATVYKPRPFRRRVASTVQGNPERRIFKGKKPKHLLAHTRTQPKSHSEHHTHHTHHSNLHNHPVHTVPTHAAEFQGHIASESNQSKGRASRDKRREAKRNPLLQHVPTIRIDIAEMGELVSDLESFHVTLQSDSSASVPPEVEPCTHEDVRFNGGLDSPAVDSFLSIVETHSAPSSHCQPEPLTSEFDSPPTEIMLRSSKSPTAEIMKASLGPRLIVEALVVRKLTLEEAFLDFGGFSVL</sequence>
<evidence type="ECO:0000313" key="3">
    <source>
        <dbReference type="Proteomes" id="UP000092154"/>
    </source>
</evidence>
<dbReference type="PANTHER" id="PTHR43721:SF3">
    <property type="entry name" value="GTP-BINDING PROTEIN 2"/>
    <property type="match status" value="1"/>
</dbReference>
<dbReference type="AlphaFoldDB" id="A0A1B7NAE8"/>
<evidence type="ECO:0000256" key="1">
    <source>
        <dbReference type="SAM" id="MobiDB-lite"/>
    </source>
</evidence>